<dbReference type="Proteomes" id="UP001472677">
    <property type="component" value="Unassembled WGS sequence"/>
</dbReference>
<evidence type="ECO:0000313" key="3">
    <source>
        <dbReference type="Proteomes" id="UP001472677"/>
    </source>
</evidence>
<organism evidence="2 3">
    <name type="scientific">Hibiscus sabdariffa</name>
    <name type="common">roselle</name>
    <dbReference type="NCBI Taxonomy" id="183260"/>
    <lineage>
        <taxon>Eukaryota</taxon>
        <taxon>Viridiplantae</taxon>
        <taxon>Streptophyta</taxon>
        <taxon>Embryophyta</taxon>
        <taxon>Tracheophyta</taxon>
        <taxon>Spermatophyta</taxon>
        <taxon>Magnoliopsida</taxon>
        <taxon>eudicotyledons</taxon>
        <taxon>Gunneridae</taxon>
        <taxon>Pentapetalae</taxon>
        <taxon>rosids</taxon>
        <taxon>malvids</taxon>
        <taxon>Malvales</taxon>
        <taxon>Malvaceae</taxon>
        <taxon>Malvoideae</taxon>
        <taxon>Hibiscus</taxon>
    </lineage>
</organism>
<comment type="caution">
    <text evidence="2">The sequence shown here is derived from an EMBL/GenBank/DDBJ whole genome shotgun (WGS) entry which is preliminary data.</text>
</comment>
<reference evidence="2 3" key="1">
    <citation type="journal article" date="2024" name="G3 (Bethesda)">
        <title>Genome assembly of Hibiscus sabdariffa L. provides insights into metabolisms of medicinal natural products.</title>
        <authorList>
            <person name="Kim T."/>
        </authorList>
    </citation>
    <scope>NUCLEOTIDE SEQUENCE [LARGE SCALE GENOMIC DNA]</scope>
    <source>
        <strain evidence="2">TK-2024</strain>
        <tissue evidence="2">Old leaves</tissue>
    </source>
</reference>
<sequence length="82" mass="8935">MNQKSLMTMIVMMVRELISKTIPLERRLMVSASISTYQHQVDTDEEIAGVDLSDDDNKLGRSGSGSSSSDSKSSDHDSAISI</sequence>
<keyword evidence="3" id="KW-1185">Reference proteome</keyword>
<name>A0ABR2DUI8_9ROSI</name>
<feature type="compositionally biased region" description="Acidic residues" evidence="1">
    <location>
        <begin position="44"/>
        <end position="54"/>
    </location>
</feature>
<gene>
    <name evidence="2" type="ORF">V6N12_027373</name>
</gene>
<accession>A0ABR2DUI8</accession>
<feature type="region of interest" description="Disordered" evidence="1">
    <location>
        <begin position="44"/>
        <end position="82"/>
    </location>
</feature>
<feature type="compositionally biased region" description="Low complexity" evidence="1">
    <location>
        <begin position="60"/>
        <end position="71"/>
    </location>
</feature>
<protein>
    <submittedName>
        <fullName evidence="2">Uncharacterized protein</fullName>
    </submittedName>
</protein>
<feature type="compositionally biased region" description="Basic and acidic residues" evidence="1">
    <location>
        <begin position="72"/>
        <end position="82"/>
    </location>
</feature>
<evidence type="ECO:0000256" key="1">
    <source>
        <dbReference type="SAM" id="MobiDB-lite"/>
    </source>
</evidence>
<dbReference type="EMBL" id="JBBPBM010000023">
    <property type="protein sequence ID" value="KAK8546597.1"/>
    <property type="molecule type" value="Genomic_DNA"/>
</dbReference>
<proteinExistence type="predicted"/>
<evidence type="ECO:0000313" key="2">
    <source>
        <dbReference type="EMBL" id="KAK8546597.1"/>
    </source>
</evidence>